<comment type="caution">
    <text evidence="2">The sequence shown here is derived from an EMBL/GenBank/DDBJ whole genome shotgun (WGS) entry which is preliminary data.</text>
</comment>
<feature type="transmembrane region" description="Helical" evidence="1">
    <location>
        <begin position="55"/>
        <end position="76"/>
    </location>
</feature>
<feature type="transmembrane region" description="Helical" evidence="1">
    <location>
        <begin position="26"/>
        <end position="49"/>
    </location>
</feature>
<evidence type="ECO:0000313" key="2">
    <source>
        <dbReference type="EMBL" id="EGX47224.1"/>
    </source>
</evidence>
<sequence length="254" mass="27808">MVCFRGPFRLSQIPPSAKSSSKFLNLNTLACTETALLPTILALRIFILFQSHHEIRVMIAIDTLVAVELICGLLSLMPMRNSLPTLDVVFISTFIISIILDIAATALRWGYRPVCPHGSGYLCASSVVWYSFFQKAVASPSDAGESLRPGSNLYAIKANRPRNKKAKTLNSDSRSSNPRINIVPKIIQSEIAEDGDLEACYRAPSNSASDIPLSRITSGGDSEVAWQDRTIEWSNSGTNLDHVVDSVYADLTEC</sequence>
<dbReference type="InParanoid" id="G1XHZ3"/>
<protein>
    <submittedName>
        <fullName evidence="2">Uncharacterized protein</fullName>
    </submittedName>
</protein>
<keyword evidence="1" id="KW-0812">Transmembrane</keyword>
<organism evidence="2 3">
    <name type="scientific">Arthrobotrys oligospora (strain ATCC 24927 / CBS 115.81 / DSM 1491)</name>
    <name type="common">Nematode-trapping fungus</name>
    <name type="synonym">Didymozoophaga oligospora</name>
    <dbReference type="NCBI Taxonomy" id="756982"/>
    <lineage>
        <taxon>Eukaryota</taxon>
        <taxon>Fungi</taxon>
        <taxon>Dikarya</taxon>
        <taxon>Ascomycota</taxon>
        <taxon>Pezizomycotina</taxon>
        <taxon>Orbiliomycetes</taxon>
        <taxon>Orbiliales</taxon>
        <taxon>Orbiliaceae</taxon>
        <taxon>Orbilia</taxon>
        <taxon>Orbilia oligospora</taxon>
    </lineage>
</organism>
<dbReference type="Proteomes" id="UP000008784">
    <property type="component" value="Unassembled WGS sequence"/>
</dbReference>
<dbReference type="HOGENOM" id="CLU_1094046_0_0_1"/>
<gene>
    <name evidence="2" type="ORF">AOL_s00091g45</name>
</gene>
<keyword evidence="3" id="KW-1185">Reference proteome</keyword>
<dbReference type="GeneID" id="22895085"/>
<accession>G1XHZ3</accession>
<proteinExistence type="predicted"/>
<dbReference type="EMBL" id="ADOT01000165">
    <property type="protein sequence ID" value="EGX47224.1"/>
    <property type="molecule type" value="Genomic_DNA"/>
</dbReference>
<feature type="transmembrane region" description="Helical" evidence="1">
    <location>
        <begin position="88"/>
        <end position="111"/>
    </location>
</feature>
<keyword evidence="1" id="KW-1133">Transmembrane helix</keyword>
<name>G1XHZ3_ARTOA</name>
<dbReference type="RefSeq" id="XP_011124105.1">
    <property type="nucleotide sequence ID" value="XM_011125803.1"/>
</dbReference>
<reference evidence="2 3" key="1">
    <citation type="journal article" date="2011" name="PLoS Pathog.">
        <title>Genomic and proteomic analyses of the fungus Arthrobotrys oligospora provide insights into nematode-trap formation.</title>
        <authorList>
            <person name="Yang J."/>
            <person name="Wang L."/>
            <person name="Ji X."/>
            <person name="Feng Y."/>
            <person name="Li X."/>
            <person name="Zou C."/>
            <person name="Xu J."/>
            <person name="Ren Y."/>
            <person name="Mi Q."/>
            <person name="Wu J."/>
            <person name="Liu S."/>
            <person name="Liu Y."/>
            <person name="Huang X."/>
            <person name="Wang H."/>
            <person name="Niu X."/>
            <person name="Li J."/>
            <person name="Liang L."/>
            <person name="Luo Y."/>
            <person name="Ji K."/>
            <person name="Zhou W."/>
            <person name="Yu Z."/>
            <person name="Li G."/>
            <person name="Liu Y."/>
            <person name="Li L."/>
            <person name="Qiao M."/>
            <person name="Feng L."/>
            <person name="Zhang K.-Q."/>
        </authorList>
    </citation>
    <scope>NUCLEOTIDE SEQUENCE [LARGE SCALE GENOMIC DNA]</scope>
    <source>
        <strain evidence="3">ATCC 24927 / CBS 115.81 / DSM 1491</strain>
    </source>
</reference>
<evidence type="ECO:0000256" key="1">
    <source>
        <dbReference type="SAM" id="Phobius"/>
    </source>
</evidence>
<evidence type="ECO:0000313" key="3">
    <source>
        <dbReference type="Proteomes" id="UP000008784"/>
    </source>
</evidence>
<dbReference type="AlphaFoldDB" id="G1XHZ3"/>
<keyword evidence="1" id="KW-0472">Membrane</keyword>